<proteinExistence type="predicted"/>
<dbReference type="Proteomes" id="UP001148838">
    <property type="component" value="Unassembled WGS sequence"/>
</dbReference>
<gene>
    <name evidence="1" type="ORF">ANN_19738</name>
</gene>
<keyword evidence="2" id="KW-1185">Reference proteome</keyword>
<sequence>MSISYKAYQRISQSFNIEIRIMELESVVSFKDFESSNLKNTHVLLTEVSSRQHLLNCGKGKRCRPVCTVVQQEEIESIPASSYECTLVHCLFRRLSTGFKLAGHWIFVAEYWRICYY</sequence>
<evidence type="ECO:0000313" key="1">
    <source>
        <dbReference type="EMBL" id="KAJ4431143.1"/>
    </source>
</evidence>
<name>A0ABQ8SAQ7_PERAM</name>
<evidence type="ECO:0000313" key="2">
    <source>
        <dbReference type="Proteomes" id="UP001148838"/>
    </source>
</evidence>
<comment type="caution">
    <text evidence="1">The sequence shown here is derived from an EMBL/GenBank/DDBJ whole genome shotgun (WGS) entry which is preliminary data.</text>
</comment>
<reference evidence="1 2" key="1">
    <citation type="journal article" date="2022" name="Allergy">
        <title>Genome assembly and annotation of Periplaneta americana reveal a comprehensive cockroach allergen profile.</title>
        <authorList>
            <person name="Wang L."/>
            <person name="Xiong Q."/>
            <person name="Saelim N."/>
            <person name="Wang L."/>
            <person name="Nong W."/>
            <person name="Wan A.T."/>
            <person name="Shi M."/>
            <person name="Liu X."/>
            <person name="Cao Q."/>
            <person name="Hui J.H.L."/>
            <person name="Sookrung N."/>
            <person name="Leung T.F."/>
            <person name="Tungtrongchitr A."/>
            <person name="Tsui S.K.W."/>
        </authorList>
    </citation>
    <scope>NUCLEOTIDE SEQUENCE [LARGE SCALE GENOMIC DNA]</scope>
    <source>
        <strain evidence="1">PWHHKU_190912</strain>
    </source>
</reference>
<organism evidence="1 2">
    <name type="scientific">Periplaneta americana</name>
    <name type="common">American cockroach</name>
    <name type="synonym">Blatta americana</name>
    <dbReference type="NCBI Taxonomy" id="6978"/>
    <lineage>
        <taxon>Eukaryota</taxon>
        <taxon>Metazoa</taxon>
        <taxon>Ecdysozoa</taxon>
        <taxon>Arthropoda</taxon>
        <taxon>Hexapoda</taxon>
        <taxon>Insecta</taxon>
        <taxon>Pterygota</taxon>
        <taxon>Neoptera</taxon>
        <taxon>Polyneoptera</taxon>
        <taxon>Dictyoptera</taxon>
        <taxon>Blattodea</taxon>
        <taxon>Blattoidea</taxon>
        <taxon>Blattidae</taxon>
        <taxon>Blattinae</taxon>
        <taxon>Periplaneta</taxon>
    </lineage>
</organism>
<accession>A0ABQ8SAQ7</accession>
<dbReference type="EMBL" id="JAJSOF020000031">
    <property type="protein sequence ID" value="KAJ4431143.1"/>
    <property type="molecule type" value="Genomic_DNA"/>
</dbReference>
<protein>
    <submittedName>
        <fullName evidence="1">Uncharacterized protein</fullName>
    </submittedName>
</protein>